<accession>A0A0L0NC04</accession>
<sequence length="988" mass="111579">MLTSFQLYFVVWLCISLTGASFFDWYGPKKLSALSDHTVLTRRAERPRLSSLLVLLLSGTICFTAGYFSKWLPGADGRFAASRHRGQGVSLLDTASDEALLKGSSSHLPNRPRKYSLPALICSIVLRLEVFHRVNYQQQCASPGIESFLCLLLIGYEIFSSRRRWGVPVTEDADDPWRSVFDDLHDWFTGPRVTMVVMVTGAGLFSAGTYFSVAQITRSTCICFNPVDSRPQTILLQLIGLVLDATIIILLWRVLAWTRTTKLRLRMLGSILFLSSVVVAILWLGGTILSGTRRFNVAFGSLYGFDVLVDSIAFDTLVVSSAFWVCETSPITPASVVTFLVGTWSSSMNVLSLGDWMHISRAGSLLPLWLIAFGAVLFTYAHDLRSIVFVRRFLLTLLFMVLLIAATMVTFTRGLERFDQRHPINDLIYDAQTRHDRWLVEATTSKTLPAAIKIYEEHHSGRSPPPKFAEWYQFASGSVIVDEFKQIDKDLAPFWEFSPADLRKSADTMAAQPGVDVIRVSGGEVTKSDAGDDGKNLDLGELVEMIKKFSRHLPDMVLPINLSPTPRILPSWRDVQLKGRAGLSSIVDLISKRSSRDFNQTVDAPERRDEQDVSNTPAWELTWASDFRQRQIDACPPDSRIRTSPHWNIGQFCSGCAKAHSRGQLLSDFDRSLDVCAQPDLKYLHGFSMTDPRSPPIRQLLPLFGASKTDDFRDILIPLPRSTLEKPDVSWQFSRRYDNLFWRTSVGDHAINKQALRGSHKFRLLHLIKNPNPQDRVTMILPVPGEERQFRPEKVSATEASNAIPFAAGVNDYSACLGNSCELVKHAFGTEADTEEALEYRYVLLTDEDDGPPGHVLRTIRSGSVPLISSIFRTWYTERLEPWLHFVPIDVRYHALHTTFSYFTGTENRPKINGRDTALKARENDAEWISQQGQRWAEKALAKKDMEIYLFRLLVEWGRLIDDRRGDIGYRQGRDGEFQTDGWTQVDT</sequence>
<dbReference type="AlphaFoldDB" id="A0A0L0NC04"/>
<feature type="transmembrane region" description="Helical" evidence="1">
    <location>
        <begin position="234"/>
        <end position="255"/>
    </location>
</feature>
<keyword evidence="1" id="KW-1133">Transmembrane helix</keyword>
<dbReference type="Proteomes" id="UP000036947">
    <property type="component" value="Unassembled WGS sequence"/>
</dbReference>
<dbReference type="InterPro" id="IPR051091">
    <property type="entry name" value="O-Glucosyltr/Glycosyltrsf_90"/>
</dbReference>
<gene>
    <name evidence="2" type="ORF">TOPH_04155</name>
</gene>
<feature type="transmembrane region" description="Helical" evidence="1">
    <location>
        <begin position="393"/>
        <end position="411"/>
    </location>
</feature>
<feature type="transmembrane region" description="Helical" evidence="1">
    <location>
        <begin position="48"/>
        <end position="68"/>
    </location>
</feature>
<protein>
    <submittedName>
        <fullName evidence="2">Beta-1,2-xylosyltransferase 1</fullName>
    </submittedName>
</protein>
<keyword evidence="2" id="KW-0808">Transferase</keyword>
<name>A0A0L0NC04_TOLOC</name>
<feature type="transmembrane region" description="Helical" evidence="1">
    <location>
        <begin position="6"/>
        <end position="27"/>
    </location>
</feature>
<dbReference type="OrthoDB" id="541052at2759"/>
<feature type="transmembrane region" description="Helical" evidence="1">
    <location>
        <begin position="193"/>
        <end position="213"/>
    </location>
</feature>
<organism evidence="2 3">
    <name type="scientific">Tolypocladium ophioglossoides (strain CBS 100239)</name>
    <name type="common">Snaketongue truffleclub</name>
    <name type="synonym">Elaphocordyceps ophioglossoides</name>
    <dbReference type="NCBI Taxonomy" id="1163406"/>
    <lineage>
        <taxon>Eukaryota</taxon>
        <taxon>Fungi</taxon>
        <taxon>Dikarya</taxon>
        <taxon>Ascomycota</taxon>
        <taxon>Pezizomycotina</taxon>
        <taxon>Sordariomycetes</taxon>
        <taxon>Hypocreomycetidae</taxon>
        <taxon>Hypocreales</taxon>
        <taxon>Ophiocordycipitaceae</taxon>
        <taxon>Tolypocladium</taxon>
    </lineage>
</organism>
<dbReference type="GO" id="GO:0016740">
    <property type="term" value="F:transferase activity"/>
    <property type="evidence" value="ECO:0007669"/>
    <property type="project" value="UniProtKB-KW"/>
</dbReference>
<dbReference type="EMBL" id="LFRF01000009">
    <property type="protein sequence ID" value="KND91300.1"/>
    <property type="molecule type" value="Genomic_DNA"/>
</dbReference>
<keyword evidence="3" id="KW-1185">Reference proteome</keyword>
<proteinExistence type="predicted"/>
<feature type="transmembrane region" description="Helical" evidence="1">
    <location>
        <begin position="331"/>
        <end position="351"/>
    </location>
</feature>
<dbReference type="STRING" id="1163406.A0A0L0NC04"/>
<evidence type="ECO:0000313" key="3">
    <source>
        <dbReference type="Proteomes" id="UP000036947"/>
    </source>
</evidence>
<feature type="transmembrane region" description="Helical" evidence="1">
    <location>
        <begin position="363"/>
        <end position="381"/>
    </location>
</feature>
<reference evidence="2 3" key="1">
    <citation type="journal article" date="2015" name="BMC Genomics">
        <title>The genome of the truffle-parasite Tolypocladium ophioglossoides and the evolution of antifungal peptaibiotics.</title>
        <authorList>
            <person name="Quandt C.A."/>
            <person name="Bushley K.E."/>
            <person name="Spatafora J.W."/>
        </authorList>
    </citation>
    <scope>NUCLEOTIDE SEQUENCE [LARGE SCALE GENOMIC DNA]</scope>
    <source>
        <strain evidence="2 3">CBS 100239</strain>
    </source>
</reference>
<comment type="caution">
    <text evidence="2">The sequence shown here is derived from an EMBL/GenBank/DDBJ whole genome shotgun (WGS) entry which is preliminary data.</text>
</comment>
<dbReference type="PANTHER" id="PTHR12203:SF35">
    <property type="entry name" value="PROTEIN O-GLUCOSYLTRANSFERASE 1"/>
    <property type="match status" value="1"/>
</dbReference>
<feature type="transmembrane region" description="Helical" evidence="1">
    <location>
        <begin position="267"/>
        <end position="290"/>
    </location>
</feature>
<dbReference type="PANTHER" id="PTHR12203">
    <property type="entry name" value="KDEL LYS-ASP-GLU-LEU CONTAINING - RELATED"/>
    <property type="match status" value="1"/>
</dbReference>
<evidence type="ECO:0000313" key="2">
    <source>
        <dbReference type="EMBL" id="KND91300.1"/>
    </source>
</evidence>
<evidence type="ECO:0000256" key="1">
    <source>
        <dbReference type="SAM" id="Phobius"/>
    </source>
</evidence>
<keyword evidence="1" id="KW-0472">Membrane</keyword>
<keyword evidence="1" id="KW-0812">Transmembrane</keyword>